<dbReference type="AlphaFoldDB" id="D6RNH3"/>
<keyword evidence="1" id="KW-0732">Signal</keyword>
<dbReference type="InterPro" id="IPR036249">
    <property type="entry name" value="Thioredoxin-like_sf"/>
</dbReference>
<dbReference type="HOGENOM" id="CLU_059951_1_0_1"/>
<dbReference type="OMA" id="PWIEQSA"/>
<dbReference type="GO" id="GO:0016853">
    <property type="term" value="F:isomerase activity"/>
    <property type="evidence" value="ECO:0007669"/>
    <property type="project" value="UniProtKB-KW"/>
</dbReference>
<evidence type="ECO:0000256" key="1">
    <source>
        <dbReference type="SAM" id="SignalP"/>
    </source>
</evidence>
<dbReference type="PANTHER" id="PTHR45815:SF3">
    <property type="entry name" value="PROTEIN DISULFIDE-ISOMERASE A6"/>
    <property type="match status" value="1"/>
</dbReference>
<feature type="chain" id="PRO_5005671980" evidence="1">
    <location>
        <begin position="20"/>
        <end position="260"/>
    </location>
</feature>
<dbReference type="SUPFAM" id="SSF52833">
    <property type="entry name" value="Thioredoxin-like"/>
    <property type="match status" value="1"/>
</dbReference>
<dbReference type="Gene3D" id="3.40.30.10">
    <property type="entry name" value="Glutaredoxin"/>
    <property type="match status" value="2"/>
</dbReference>
<dbReference type="InParanoid" id="D6RNH3"/>
<evidence type="ECO:0000259" key="2">
    <source>
        <dbReference type="PROSITE" id="PS51352"/>
    </source>
</evidence>
<dbReference type="PANTHER" id="PTHR45815">
    <property type="entry name" value="PROTEIN DISULFIDE-ISOMERASE A6"/>
    <property type="match status" value="1"/>
</dbReference>
<dbReference type="STRING" id="240176.D6RNH3"/>
<protein>
    <submittedName>
        <fullName evidence="3">Disulfide isomerase</fullName>
    </submittedName>
</protein>
<reference evidence="3 4" key="1">
    <citation type="journal article" date="2010" name="Proc. Natl. Acad. Sci. U.S.A.">
        <title>Insights into evolution of multicellular fungi from the assembled chromosomes of the mushroom Coprinopsis cinerea (Coprinus cinereus).</title>
        <authorList>
            <person name="Stajich J.E."/>
            <person name="Wilke S.K."/>
            <person name="Ahren D."/>
            <person name="Au C.H."/>
            <person name="Birren B.W."/>
            <person name="Borodovsky M."/>
            <person name="Burns C."/>
            <person name="Canback B."/>
            <person name="Casselton L.A."/>
            <person name="Cheng C.K."/>
            <person name="Deng J."/>
            <person name="Dietrich F.S."/>
            <person name="Fargo D.C."/>
            <person name="Farman M.L."/>
            <person name="Gathman A.C."/>
            <person name="Goldberg J."/>
            <person name="Guigo R."/>
            <person name="Hoegger P.J."/>
            <person name="Hooker J.B."/>
            <person name="Huggins A."/>
            <person name="James T.Y."/>
            <person name="Kamada T."/>
            <person name="Kilaru S."/>
            <person name="Kodira C."/>
            <person name="Kues U."/>
            <person name="Kupfer D."/>
            <person name="Kwan H.S."/>
            <person name="Lomsadze A."/>
            <person name="Li W."/>
            <person name="Lilly W.W."/>
            <person name="Ma L.J."/>
            <person name="Mackey A.J."/>
            <person name="Manning G."/>
            <person name="Martin F."/>
            <person name="Muraguchi H."/>
            <person name="Natvig D.O."/>
            <person name="Palmerini H."/>
            <person name="Ramesh M.A."/>
            <person name="Rehmeyer C.J."/>
            <person name="Roe B.A."/>
            <person name="Shenoy N."/>
            <person name="Stanke M."/>
            <person name="Ter-Hovhannisyan V."/>
            <person name="Tunlid A."/>
            <person name="Velagapudi R."/>
            <person name="Vision T.J."/>
            <person name="Zeng Q."/>
            <person name="Zolan M.E."/>
            <person name="Pukkila P.J."/>
        </authorList>
    </citation>
    <scope>NUCLEOTIDE SEQUENCE [LARGE SCALE GENOMIC DNA]</scope>
    <source>
        <strain evidence="4">Okayama-7 / 130 / ATCC MYA-4618 / FGSC 9003</strain>
    </source>
</reference>
<dbReference type="InterPro" id="IPR013766">
    <property type="entry name" value="Thioredoxin_domain"/>
</dbReference>
<dbReference type="OrthoDB" id="427280at2759"/>
<sequence>MLLTNALIALALTPSLVSAALFPRDSKVKSLDEKGFRKAMEKPETSVVAFVAPWCGHCQRLVPELSKAASSLAPLVPTYAVDCDDDKNKRLCAEQGVKGFPTIKIFPRGKHLNPIPYESERSASAIFKAASLRIANPPKKLYKAAEIQPWVEKSTKKPRALLLTKDSKVPLLWKVLSNKYSGKLDLGTHRDEKGEAASALGVSEGGKGSKVLIYAAGSTDPVLYEGATKMEALSKFFDSVLDGSADLSNVIKKERASDEL</sequence>
<dbReference type="GO" id="GO:0005788">
    <property type="term" value="C:endoplasmic reticulum lumen"/>
    <property type="evidence" value="ECO:0007669"/>
    <property type="project" value="TreeGrafter"/>
</dbReference>
<feature type="domain" description="Thioredoxin" evidence="2">
    <location>
        <begin position="10"/>
        <end position="135"/>
    </location>
</feature>
<organism evidence="3 4">
    <name type="scientific">Coprinopsis cinerea (strain Okayama-7 / 130 / ATCC MYA-4618 / FGSC 9003)</name>
    <name type="common">Inky cap fungus</name>
    <name type="synonym">Hormographiella aspergillata</name>
    <dbReference type="NCBI Taxonomy" id="240176"/>
    <lineage>
        <taxon>Eukaryota</taxon>
        <taxon>Fungi</taxon>
        <taxon>Dikarya</taxon>
        <taxon>Basidiomycota</taxon>
        <taxon>Agaricomycotina</taxon>
        <taxon>Agaricomycetes</taxon>
        <taxon>Agaricomycetidae</taxon>
        <taxon>Agaricales</taxon>
        <taxon>Agaricineae</taxon>
        <taxon>Psathyrellaceae</taxon>
        <taxon>Coprinopsis</taxon>
    </lineage>
</organism>
<evidence type="ECO:0000313" key="4">
    <source>
        <dbReference type="Proteomes" id="UP000001861"/>
    </source>
</evidence>
<comment type="caution">
    <text evidence="3">The sequence shown here is derived from an EMBL/GenBank/DDBJ whole genome shotgun (WGS) entry which is preliminary data.</text>
</comment>
<keyword evidence="4" id="KW-1185">Reference proteome</keyword>
<gene>
    <name evidence="3" type="ORF">CC1G_14792</name>
</gene>
<dbReference type="EMBL" id="AACS02000007">
    <property type="protein sequence ID" value="EFI27320.1"/>
    <property type="molecule type" value="Genomic_DNA"/>
</dbReference>
<accession>D6RNH3</accession>
<dbReference type="PROSITE" id="PS51352">
    <property type="entry name" value="THIOREDOXIN_2"/>
    <property type="match status" value="1"/>
</dbReference>
<dbReference type="GO" id="GO:0034976">
    <property type="term" value="P:response to endoplasmic reticulum stress"/>
    <property type="evidence" value="ECO:0007669"/>
    <property type="project" value="TreeGrafter"/>
</dbReference>
<dbReference type="GeneID" id="9378599"/>
<dbReference type="RefSeq" id="XP_002910814.1">
    <property type="nucleotide sequence ID" value="XM_002910768.1"/>
</dbReference>
<evidence type="ECO:0000313" key="3">
    <source>
        <dbReference type="EMBL" id="EFI27320.1"/>
    </source>
</evidence>
<name>D6RNH3_COPC7</name>
<dbReference type="Proteomes" id="UP000001861">
    <property type="component" value="Unassembled WGS sequence"/>
</dbReference>
<keyword evidence="3" id="KW-0413">Isomerase</keyword>
<dbReference type="VEuPathDB" id="FungiDB:CC1G_14792"/>
<dbReference type="KEGG" id="cci:CC1G_14792"/>
<proteinExistence type="predicted"/>
<feature type="signal peptide" evidence="1">
    <location>
        <begin position="1"/>
        <end position="19"/>
    </location>
</feature>
<dbReference type="eggNOG" id="KOG0191">
    <property type="taxonomic scope" value="Eukaryota"/>
</dbReference>
<dbReference type="PRINTS" id="PR00421">
    <property type="entry name" value="THIOREDOXIN"/>
</dbReference>
<dbReference type="Pfam" id="PF00085">
    <property type="entry name" value="Thioredoxin"/>
    <property type="match status" value="1"/>
</dbReference>
<dbReference type="GO" id="GO:0015035">
    <property type="term" value="F:protein-disulfide reductase activity"/>
    <property type="evidence" value="ECO:0007669"/>
    <property type="project" value="TreeGrafter"/>
</dbReference>